<accession>A0AAV4IEU3</accession>
<reference evidence="1 2" key="1">
    <citation type="journal article" date="2021" name="Elife">
        <title>Chloroplast acquisition without the gene transfer in kleptoplastic sea slugs, Plakobranchus ocellatus.</title>
        <authorList>
            <person name="Maeda T."/>
            <person name="Takahashi S."/>
            <person name="Yoshida T."/>
            <person name="Shimamura S."/>
            <person name="Takaki Y."/>
            <person name="Nagai Y."/>
            <person name="Toyoda A."/>
            <person name="Suzuki Y."/>
            <person name="Arimoto A."/>
            <person name="Ishii H."/>
            <person name="Satoh N."/>
            <person name="Nishiyama T."/>
            <person name="Hasebe M."/>
            <person name="Maruyama T."/>
            <person name="Minagawa J."/>
            <person name="Obokata J."/>
            <person name="Shigenobu S."/>
        </authorList>
    </citation>
    <scope>NUCLEOTIDE SEQUENCE [LARGE SCALE GENOMIC DNA]</scope>
</reference>
<proteinExistence type="predicted"/>
<protein>
    <submittedName>
        <fullName evidence="1">Uncharacterized protein</fullName>
    </submittedName>
</protein>
<gene>
    <name evidence="1" type="ORF">ElyMa_003016000</name>
</gene>
<name>A0AAV4IEU3_9GAST</name>
<dbReference type="Proteomes" id="UP000762676">
    <property type="component" value="Unassembled WGS sequence"/>
</dbReference>
<evidence type="ECO:0000313" key="2">
    <source>
        <dbReference type="Proteomes" id="UP000762676"/>
    </source>
</evidence>
<keyword evidence="2" id="KW-1185">Reference proteome</keyword>
<organism evidence="1 2">
    <name type="scientific">Elysia marginata</name>
    <dbReference type="NCBI Taxonomy" id="1093978"/>
    <lineage>
        <taxon>Eukaryota</taxon>
        <taxon>Metazoa</taxon>
        <taxon>Spiralia</taxon>
        <taxon>Lophotrochozoa</taxon>
        <taxon>Mollusca</taxon>
        <taxon>Gastropoda</taxon>
        <taxon>Heterobranchia</taxon>
        <taxon>Euthyneura</taxon>
        <taxon>Panpulmonata</taxon>
        <taxon>Sacoglossa</taxon>
        <taxon>Placobranchoidea</taxon>
        <taxon>Plakobranchidae</taxon>
        <taxon>Elysia</taxon>
    </lineage>
</organism>
<dbReference type="EMBL" id="BMAT01006219">
    <property type="protein sequence ID" value="GFS08508.1"/>
    <property type="molecule type" value="Genomic_DNA"/>
</dbReference>
<comment type="caution">
    <text evidence="1">The sequence shown here is derived from an EMBL/GenBank/DDBJ whole genome shotgun (WGS) entry which is preliminary data.</text>
</comment>
<evidence type="ECO:0000313" key="1">
    <source>
        <dbReference type="EMBL" id="GFS08508.1"/>
    </source>
</evidence>
<sequence>MPSIKTHSAVRTKSSLCQQWAFYFQGGLITYISGEEWEKELQQELQDYELVGGEGDEDNLADNDELEREILQQIEREAGTLS</sequence>
<dbReference type="AlphaFoldDB" id="A0AAV4IEU3"/>